<dbReference type="InterPro" id="IPR012709">
    <property type="entry name" value="PrpF"/>
</dbReference>
<evidence type="ECO:0000256" key="1">
    <source>
        <dbReference type="ARBA" id="ARBA00007673"/>
    </source>
</evidence>
<dbReference type="GO" id="GO:0016853">
    <property type="term" value="F:isomerase activity"/>
    <property type="evidence" value="ECO:0007669"/>
    <property type="project" value="UniProtKB-KW"/>
</dbReference>
<reference evidence="3 4" key="1">
    <citation type="submission" date="2019-03" db="EMBL/GenBank/DDBJ databases">
        <title>Genomic Encyclopedia of Type Strains, Phase III (KMG-III): the genomes of soil and plant-associated and newly described type strains.</title>
        <authorList>
            <person name="Whitman W."/>
        </authorList>
    </citation>
    <scope>NUCLEOTIDE SEQUENCE [LARGE SCALE GENOMIC DNA]</scope>
    <source>
        <strain evidence="3 4">LMG 29544</strain>
    </source>
</reference>
<dbReference type="GO" id="GO:0019629">
    <property type="term" value="P:propionate catabolic process, 2-methylcitrate cycle"/>
    <property type="evidence" value="ECO:0007669"/>
    <property type="project" value="InterPro"/>
</dbReference>
<comment type="similarity">
    <text evidence="1">Belongs to the PrpF family.</text>
</comment>
<dbReference type="Gene3D" id="3.10.310.10">
    <property type="entry name" value="Diaminopimelate Epimerase, Chain A, domain 1"/>
    <property type="match status" value="2"/>
</dbReference>
<proteinExistence type="inferred from homology"/>
<keyword evidence="2 3" id="KW-0413">Isomerase</keyword>
<dbReference type="AlphaFoldDB" id="A0A4R8M0D3"/>
<keyword evidence="4" id="KW-1185">Reference proteome</keyword>
<sequence length="411" mass="42718">MRTSMHCAPAIHTGIQEATLPQSKIQAVYMRGGTSKGVFFRADWLPADAAQRDRILLRVIGSPDPYGQHIDGMGGATSSTSKVVIVGPASRADCDVDYRFGQVAIDRPVIDWSGNCGNLTSAVGPFAIAQGLVDAPRDGIAIVRIWQANIHAKIIAHVPMRNGEVVEEGDFELDGVTFPAAEIKIEFLDPAGDADPDTPDTGMFPTGNALDTLDVPGIGALEMTMINAGNPAIFIDAAALGLTGTELQRDVNSNAALLEKAETIRAHAAVRMGLAQTTEQATTQRPHTPKLAFVASPASYVASSGKPVDAATLDLNARIFSMGKLHHAMTGTGAIAIAVAAAIPGTLVHRLARGAGGSVRFGHPSGSLAVGAQAAQKDGVWTVTKVVMSRSARRLMEGGVLVPAAAISDGV</sequence>
<organism evidence="3 4">
    <name type="scientific">Paraburkholderia rhizosphaerae</name>
    <dbReference type="NCBI Taxonomy" id="480658"/>
    <lineage>
        <taxon>Bacteria</taxon>
        <taxon>Pseudomonadati</taxon>
        <taxon>Pseudomonadota</taxon>
        <taxon>Betaproteobacteria</taxon>
        <taxon>Burkholderiales</taxon>
        <taxon>Burkholderiaceae</taxon>
        <taxon>Paraburkholderia</taxon>
    </lineage>
</organism>
<dbReference type="Pfam" id="PF04303">
    <property type="entry name" value="PrpF"/>
    <property type="match status" value="1"/>
</dbReference>
<name>A0A4R8M0D3_9BURK</name>
<dbReference type="PANTHER" id="PTHR43709">
    <property type="entry name" value="ACONITATE ISOMERASE-RELATED"/>
    <property type="match status" value="1"/>
</dbReference>
<evidence type="ECO:0000313" key="3">
    <source>
        <dbReference type="EMBL" id="TDY53316.1"/>
    </source>
</evidence>
<protein>
    <submittedName>
        <fullName evidence="3">2-methylaconitate cis-trans isomerase</fullName>
    </submittedName>
</protein>
<dbReference type="EMBL" id="SORE01000003">
    <property type="protein sequence ID" value="TDY53316.1"/>
    <property type="molecule type" value="Genomic_DNA"/>
</dbReference>
<dbReference type="NCBIfam" id="TIGR02334">
    <property type="entry name" value="prpF"/>
    <property type="match status" value="1"/>
</dbReference>
<dbReference type="PANTHER" id="PTHR43709:SF2">
    <property type="entry name" value="DUF453 DOMAIN PROTEIN (AFU_ORTHOLOGUE AFUA_6G00360)"/>
    <property type="match status" value="1"/>
</dbReference>
<dbReference type="SUPFAM" id="SSF54506">
    <property type="entry name" value="Diaminopimelate epimerase-like"/>
    <property type="match status" value="2"/>
</dbReference>
<evidence type="ECO:0000313" key="4">
    <source>
        <dbReference type="Proteomes" id="UP000295509"/>
    </source>
</evidence>
<dbReference type="InterPro" id="IPR007400">
    <property type="entry name" value="PrpF-like"/>
</dbReference>
<dbReference type="Proteomes" id="UP000295509">
    <property type="component" value="Unassembled WGS sequence"/>
</dbReference>
<gene>
    <name evidence="3" type="ORF">BX592_103127</name>
</gene>
<accession>A0A4R8M0D3</accession>
<comment type="caution">
    <text evidence="3">The sequence shown here is derived from an EMBL/GenBank/DDBJ whole genome shotgun (WGS) entry which is preliminary data.</text>
</comment>
<evidence type="ECO:0000256" key="2">
    <source>
        <dbReference type="ARBA" id="ARBA00023235"/>
    </source>
</evidence>